<dbReference type="Pfam" id="PF04499">
    <property type="entry name" value="SAPS"/>
    <property type="match status" value="1"/>
</dbReference>
<evidence type="ECO:0000313" key="5">
    <source>
        <dbReference type="Proteomes" id="UP000289152"/>
    </source>
</evidence>
<name>A0A4Q1BFS4_TREME</name>
<sequence>MLWRFSFASTSMLETLLSRETPPSLEELMDEQDILEECKAQNNKLAAFLSREDCVKSLLQWVVAGLDDLDQEAADADSALYTHVLGSADPFTSYNFQPLPVPGPGPASPPLEPAKMVDELDGLRLDASLTSPAAVGLGQGLGRTPVGGQEDVTQSRYPRIATEILTSELWTITETIMNHKESLLIPFWDAILPPIEPSTPSTESTFSRHEQNERERARDALWSEEDEDRDRKREMIRGMWVRVNGALLAKRATEMIKLIQTIPDIVNRMIAKINSPAVQDMIIRIVSSDEAGVNGVNTWLADEGLISSLIGLLSPANSTTTISIASEVLNSVITLCVPLPFNPSGGNGMEQQNGEGLNRARDNRLIRELVSEPSITTLIGYMLDELPLSDKDWKGVNDDLSKISPEDPFIIHPLPSIASATTSFTHICHILTEVIRRNNSDFAEPHLFHTFRNRLMTIRQHRAEARAPLTDDQDREEMEEAMLEMSQQMGIVFLGNLLDVICERFDELHRLLTEPRSQAKFSADLQIRVYSPVNLKPLTLERFRIIELYAELLHSSNMSMFNRRPGSGPVYSSDGVLSGGLCGLEALGEAIEGDRMGEDEDDMNSEGEITQARDLPVSSESTASFGSDDVSSEGERIIAEMEAEKIPSLPSRVPATLPAVDAVPPPPSHADEQRLRNVMELPQSFAPDPSSSAASQPAESAVSDMESVSHVPGGTATTNAQSLTSEQVAELEQAPEGPLVLPLGDRLKQKYSQLRVLPTIVDLFFEYPQNDFLHHVVYDTLQQVLNGRLGPGLNRELAVELIKEAKLIERILDAQRLNDQMVKSHKQPRLAYMGHIILIAEDVVKFLARCPPELYVLIQDSFINSEWEAFVDGPLFETKTRDMQLLAGGKPMVQMVPTEGMAKEDDSSDEEEEEHKIGEPLTRTQAQDGFAPRTMFDEEQDDSLWTSESGGRHVDSSDEEDDDADWLQPRHDDDEFAAFQGAPRQAANDSDDDDGWGNFASAPASADDEDPFGDSFSAFVPTAAPQRHTNGLPYPNPTPEPLTPKDWATRFDAEFEGVSSLSSGSDWSLTGTPRDQDDESEDGQTPKAKETELEKDLENLELDSPPMRGEDFPLPPSVHPELGSTNDMISPLLSTPLNNVSAGILNQRFPTIDKTNITAVATSGANGSGAVEEAREARGTEGTKPIDIPRPTPKSPTIRPHTSHSFSPHSPLSFHSARSLGSSHSSHFSHSPHSPSNHMSPPDPHLIQATDLTEPLGPGVSPDTKLTHGMLQKEVDGETITVPQDEIVRGVEDALERRFEMGREV</sequence>
<feature type="compositionally biased region" description="Basic and acidic residues" evidence="3">
    <location>
        <begin position="206"/>
        <end position="221"/>
    </location>
</feature>
<evidence type="ECO:0008006" key="6">
    <source>
        <dbReference type="Google" id="ProtNLM"/>
    </source>
</evidence>
<dbReference type="FunCoup" id="A0A4Q1BFS4">
    <property type="interactions" value="463"/>
</dbReference>
<evidence type="ECO:0000313" key="4">
    <source>
        <dbReference type="EMBL" id="RXK35273.1"/>
    </source>
</evidence>
<reference evidence="4 5" key="1">
    <citation type="submission" date="2016-06" db="EMBL/GenBank/DDBJ databases">
        <title>Evolution of pathogenesis and genome organization in the Tremellales.</title>
        <authorList>
            <person name="Cuomo C."/>
            <person name="Litvintseva A."/>
            <person name="Heitman J."/>
            <person name="Chen Y."/>
            <person name="Sun S."/>
            <person name="Springer D."/>
            <person name="Dromer F."/>
            <person name="Young S."/>
            <person name="Zeng Q."/>
            <person name="Chapman S."/>
            <person name="Gujja S."/>
            <person name="Saif S."/>
            <person name="Birren B."/>
        </authorList>
    </citation>
    <scope>NUCLEOTIDE SEQUENCE [LARGE SCALE GENOMIC DNA]</scope>
    <source>
        <strain evidence="4 5">ATCC 28783</strain>
    </source>
</reference>
<feature type="compositionally biased region" description="Low complexity" evidence="3">
    <location>
        <begin position="1059"/>
        <end position="1072"/>
    </location>
</feature>
<dbReference type="InParanoid" id="A0A4Q1BFS4"/>
<dbReference type="PANTHER" id="PTHR12634:SF8">
    <property type="entry name" value="FIERY MOUNTAIN, ISOFORM D"/>
    <property type="match status" value="1"/>
</dbReference>
<feature type="region of interest" description="Disordered" evidence="3">
    <location>
        <begin position="895"/>
        <end position="1130"/>
    </location>
</feature>
<dbReference type="GO" id="GO:0005829">
    <property type="term" value="C:cytosol"/>
    <property type="evidence" value="ECO:0007669"/>
    <property type="project" value="TreeGrafter"/>
</dbReference>
<dbReference type="Proteomes" id="UP000289152">
    <property type="component" value="Unassembled WGS sequence"/>
</dbReference>
<feature type="compositionally biased region" description="Low complexity" evidence="3">
    <location>
        <begin position="683"/>
        <end position="703"/>
    </location>
</feature>
<comment type="similarity">
    <text evidence="1">Belongs to the SAPS family.</text>
</comment>
<keyword evidence="5" id="KW-1185">Reference proteome</keyword>
<protein>
    <recommendedName>
        <fullName evidence="6">SIT4-associating protein/190</fullName>
    </recommendedName>
</protein>
<dbReference type="OrthoDB" id="10259133at2759"/>
<feature type="compositionally biased region" description="Basic and acidic residues" evidence="3">
    <location>
        <begin position="1087"/>
        <end position="1098"/>
    </location>
</feature>
<feature type="region of interest" description="Disordered" evidence="3">
    <location>
        <begin position="595"/>
        <end position="634"/>
    </location>
</feature>
<organism evidence="4 5">
    <name type="scientific">Tremella mesenterica</name>
    <name type="common">Jelly fungus</name>
    <dbReference type="NCBI Taxonomy" id="5217"/>
    <lineage>
        <taxon>Eukaryota</taxon>
        <taxon>Fungi</taxon>
        <taxon>Dikarya</taxon>
        <taxon>Basidiomycota</taxon>
        <taxon>Agaricomycotina</taxon>
        <taxon>Tremellomycetes</taxon>
        <taxon>Tremellales</taxon>
        <taxon>Tremellaceae</taxon>
        <taxon>Tremella</taxon>
    </lineage>
</organism>
<dbReference type="VEuPathDB" id="FungiDB:TREMEDRAFT_71946"/>
<dbReference type="GO" id="GO:0019903">
    <property type="term" value="F:protein phosphatase binding"/>
    <property type="evidence" value="ECO:0007669"/>
    <property type="project" value="InterPro"/>
</dbReference>
<gene>
    <name evidence="4" type="ORF">M231_07471</name>
</gene>
<feature type="compositionally biased region" description="Polar residues" evidence="3">
    <location>
        <begin position="715"/>
        <end position="727"/>
    </location>
</feature>
<feature type="region of interest" description="Disordered" evidence="3">
    <location>
        <begin position="1163"/>
        <end position="1266"/>
    </location>
</feature>
<dbReference type="GO" id="GO:0005634">
    <property type="term" value="C:nucleus"/>
    <property type="evidence" value="ECO:0007669"/>
    <property type="project" value="TreeGrafter"/>
</dbReference>
<feature type="region of interest" description="Disordered" evidence="3">
    <location>
        <begin position="196"/>
        <end position="228"/>
    </location>
</feature>
<evidence type="ECO:0000256" key="2">
    <source>
        <dbReference type="ARBA" id="ARBA00023306"/>
    </source>
</evidence>
<accession>A0A4Q1BFS4</accession>
<evidence type="ECO:0000256" key="3">
    <source>
        <dbReference type="SAM" id="MobiDB-lite"/>
    </source>
</evidence>
<feature type="compositionally biased region" description="Low complexity" evidence="3">
    <location>
        <begin position="1203"/>
        <end position="1240"/>
    </location>
</feature>
<keyword evidence="2" id="KW-0131">Cell cycle</keyword>
<dbReference type="EMBL" id="SDIL01000147">
    <property type="protein sequence ID" value="RXK35273.1"/>
    <property type="molecule type" value="Genomic_DNA"/>
</dbReference>
<feature type="region of interest" description="Disordered" evidence="3">
    <location>
        <begin position="683"/>
        <end position="731"/>
    </location>
</feature>
<comment type="caution">
    <text evidence="4">The sequence shown here is derived from an EMBL/GenBank/DDBJ whole genome shotgun (WGS) entry which is preliminary data.</text>
</comment>
<dbReference type="PANTHER" id="PTHR12634">
    <property type="entry name" value="SIT4 YEAST -ASSOCIATING PROTEIN-RELATED"/>
    <property type="match status" value="1"/>
</dbReference>
<proteinExistence type="inferred from homology"/>
<dbReference type="STRING" id="5217.A0A4Q1BFS4"/>
<dbReference type="InterPro" id="IPR007587">
    <property type="entry name" value="SAPS"/>
</dbReference>
<feature type="compositionally biased region" description="Basic and acidic residues" evidence="3">
    <location>
        <begin position="1172"/>
        <end position="1181"/>
    </location>
</feature>
<evidence type="ECO:0000256" key="1">
    <source>
        <dbReference type="ARBA" id="ARBA00006180"/>
    </source>
</evidence>
<dbReference type="GO" id="GO:0019888">
    <property type="term" value="F:protein phosphatase regulator activity"/>
    <property type="evidence" value="ECO:0007669"/>
    <property type="project" value="TreeGrafter"/>
</dbReference>